<reference evidence="5 6" key="1">
    <citation type="submission" date="2020-04" db="EMBL/GenBank/DDBJ databases">
        <title>CFH 90308 Microbacterium sp.</title>
        <authorList>
            <person name="Nie G."/>
            <person name="Ming H."/>
            <person name="Xia T."/>
        </authorList>
    </citation>
    <scope>NUCLEOTIDE SEQUENCE [LARGE SCALE GENOMIC DNA]</scope>
    <source>
        <strain evidence="5 6">CFH 90308</strain>
    </source>
</reference>
<accession>A0ABX1KDN1</accession>
<comment type="caution">
    <text evidence="5">The sequence shown here is derived from an EMBL/GenBank/DDBJ whole genome shotgun (WGS) entry which is preliminary data.</text>
</comment>
<keyword evidence="1" id="KW-0805">Transcription regulation</keyword>
<evidence type="ECO:0000256" key="1">
    <source>
        <dbReference type="ARBA" id="ARBA00023015"/>
    </source>
</evidence>
<dbReference type="Gene3D" id="1.10.10.10">
    <property type="entry name" value="Winged helix-like DNA-binding domain superfamily/Winged helix DNA-binding domain"/>
    <property type="match status" value="1"/>
</dbReference>
<evidence type="ECO:0000256" key="2">
    <source>
        <dbReference type="ARBA" id="ARBA00023125"/>
    </source>
</evidence>
<dbReference type="InterPro" id="IPR000792">
    <property type="entry name" value="Tscrpt_reg_LuxR_C"/>
</dbReference>
<dbReference type="InterPro" id="IPR016032">
    <property type="entry name" value="Sig_transdc_resp-reg_C-effctor"/>
</dbReference>
<dbReference type="InterPro" id="IPR011990">
    <property type="entry name" value="TPR-like_helical_dom_sf"/>
</dbReference>
<feature type="domain" description="HTH luxR-type" evidence="4">
    <location>
        <begin position="129"/>
        <end position="194"/>
    </location>
</feature>
<dbReference type="Pfam" id="PF00196">
    <property type="entry name" value="GerE"/>
    <property type="match status" value="1"/>
</dbReference>
<keyword evidence="2" id="KW-0238">DNA-binding</keyword>
<dbReference type="PROSITE" id="PS00622">
    <property type="entry name" value="HTH_LUXR_1"/>
    <property type="match status" value="1"/>
</dbReference>
<dbReference type="EMBL" id="JABACI010000003">
    <property type="protein sequence ID" value="NLP84475.1"/>
    <property type="molecule type" value="Genomic_DNA"/>
</dbReference>
<dbReference type="SUPFAM" id="SSF48452">
    <property type="entry name" value="TPR-like"/>
    <property type="match status" value="1"/>
</dbReference>
<protein>
    <submittedName>
        <fullName evidence="5">LuxR family transcriptional regulator</fullName>
    </submittedName>
</protein>
<dbReference type="SMART" id="SM00421">
    <property type="entry name" value="HTH_LUXR"/>
    <property type="match status" value="1"/>
</dbReference>
<evidence type="ECO:0000259" key="4">
    <source>
        <dbReference type="PROSITE" id="PS50043"/>
    </source>
</evidence>
<evidence type="ECO:0000313" key="5">
    <source>
        <dbReference type="EMBL" id="NLP84475.1"/>
    </source>
</evidence>
<dbReference type="InterPro" id="IPR036388">
    <property type="entry name" value="WH-like_DNA-bd_sf"/>
</dbReference>
<organism evidence="5 6">
    <name type="scientific">Microbacterium salsuginis</name>
    <dbReference type="NCBI Taxonomy" id="2722803"/>
    <lineage>
        <taxon>Bacteria</taxon>
        <taxon>Bacillati</taxon>
        <taxon>Actinomycetota</taxon>
        <taxon>Actinomycetes</taxon>
        <taxon>Micrococcales</taxon>
        <taxon>Microbacteriaceae</taxon>
        <taxon>Microbacterium</taxon>
    </lineage>
</organism>
<keyword evidence="3" id="KW-0804">Transcription</keyword>
<dbReference type="PROSITE" id="PS50043">
    <property type="entry name" value="HTH_LUXR_2"/>
    <property type="match status" value="1"/>
</dbReference>
<dbReference type="PANTHER" id="PTHR44688">
    <property type="entry name" value="DNA-BINDING TRANSCRIPTIONAL ACTIVATOR DEVR_DOSR"/>
    <property type="match status" value="1"/>
</dbReference>
<sequence length="200" mass="21832">MARARLLRAGIEIALSLKLLDEARTMLAELESAAVDYASDGFIAWADHARGMVSLGAGDPRAAMLPLRRALDRFRRLAQPWEQAQVMCWIACAHDALHEHTAADQLRSDAQAIFSRLGAFPLPVPTVPRATDAGPLTPRERQIVQLAAAGRSNRQIAGELYISEKTVGRHLANVYVKLGVGSRTAAAAWWHEYQHGGGIH</sequence>
<dbReference type="Proteomes" id="UP001429745">
    <property type="component" value="Unassembled WGS sequence"/>
</dbReference>
<gene>
    <name evidence="5" type="ORF">HF576_11495</name>
</gene>
<dbReference type="PRINTS" id="PR00038">
    <property type="entry name" value="HTHLUXR"/>
</dbReference>
<name>A0ABX1KDN1_9MICO</name>
<dbReference type="PANTHER" id="PTHR44688:SF16">
    <property type="entry name" value="DNA-BINDING TRANSCRIPTIONAL ACTIVATOR DEVR_DOSR"/>
    <property type="match status" value="1"/>
</dbReference>
<dbReference type="CDD" id="cd06170">
    <property type="entry name" value="LuxR_C_like"/>
    <property type="match status" value="1"/>
</dbReference>
<keyword evidence="6" id="KW-1185">Reference proteome</keyword>
<dbReference type="SUPFAM" id="SSF46894">
    <property type="entry name" value="C-terminal effector domain of the bipartite response regulators"/>
    <property type="match status" value="1"/>
</dbReference>
<evidence type="ECO:0000256" key="3">
    <source>
        <dbReference type="ARBA" id="ARBA00023163"/>
    </source>
</evidence>
<evidence type="ECO:0000313" key="6">
    <source>
        <dbReference type="Proteomes" id="UP001429745"/>
    </source>
</evidence>
<proteinExistence type="predicted"/>